<protein>
    <submittedName>
        <fullName evidence="2">Uncharacterized protein</fullName>
    </submittedName>
</protein>
<evidence type="ECO:0000256" key="1">
    <source>
        <dbReference type="SAM" id="MobiDB-lite"/>
    </source>
</evidence>
<evidence type="ECO:0000313" key="2">
    <source>
        <dbReference type="EMBL" id="KAF0022211.1"/>
    </source>
</evidence>
<sequence length="182" mass="20866">EVRKLVAEKEELERRHQEELQLRMRQQSSSMNQTVEEMASEQESLRAKVSARDEELSKLTESVQKIEQILQDSEKEWLLVLDKETLDKNLLAERLKSVENETRAKDAKVNALKRDLDSLQEKLAEASSAVSRGSDQLSAKESEASASRVQLEKLLASFQEKDRENSNLQQALTTAERELEKL</sequence>
<evidence type="ECO:0000313" key="3">
    <source>
        <dbReference type="Proteomes" id="UP000438429"/>
    </source>
</evidence>
<feature type="region of interest" description="Disordered" evidence="1">
    <location>
        <begin position="161"/>
        <end position="182"/>
    </location>
</feature>
<dbReference type="EMBL" id="VEVO01000043">
    <property type="protein sequence ID" value="KAF0022211.1"/>
    <property type="molecule type" value="Genomic_DNA"/>
</dbReference>
<feature type="compositionally biased region" description="Polar residues" evidence="1">
    <location>
        <begin position="128"/>
        <end position="137"/>
    </location>
</feature>
<dbReference type="PANTHER" id="PTHR18887:SF4">
    <property type="entry name" value="GOLGIN SUBFAMILY B MEMBER 1-LIKE"/>
    <property type="match status" value="1"/>
</dbReference>
<dbReference type="PANTHER" id="PTHR18887">
    <property type="entry name" value="GOLGI-ASSOCIATED PROTEIN GCP360-RELATED"/>
    <property type="match status" value="1"/>
</dbReference>
<accession>A0A6A4RSL8</accession>
<dbReference type="GO" id="GO:0005794">
    <property type="term" value="C:Golgi apparatus"/>
    <property type="evidence" value="ECO:0007669"/>
    <property type="project" value="InterPro"/>
</dbReference>
<organism evidence="2 3">
    <name type="scientific">Scophthalmus maximus</name>
    <name type="common">Turbot</name>
    <name type="synonym">Psetta maxima</name>
    <dbReference type="NCBI Taxonomy" id="52904"/>
    <lineage>
        <taxon>Eukaryota</taxon>
        <taxon>Metazoa</taxon>
        <taxon>Chordata</taxon>
        <taxon>Craniata</taxon>
        <taxon>Vertebrata</taxon>
        <taxon>Euteleostomi</taxon>
        <taxon>Actinopterygii</taxon>
        <taxon>Neopterygii</taxon>
        <taxon>Teleostei</taxon>
        <taxon>Neoteleostei</taxon>
        <taxon>Acanthomorphata</taxon>
        <taxon>Carangaria</taxon>
        <taxon>Pleuronectiformes</taxon>
        <taxon>Pleuronectoidei</taxon>
        <taxon>Scophthalmidae</taxon>
        <taxon>Scophthalmus</taxon>
    </lineage>
</organism>
<feature type="region of interest" description="Disordered" evidence="1">
    <location>
        <begin position="25"/>
        <end position="49"/>
    </location>
</feature>
<comment type="caution">
    <text evidence="2">The sequence shown here is derived from an EMBL/GenBank/DDBJ whole genome shotgun (WGS) entry which is preliminary data.</text>
</comment>
<reference evidence="2 3" key="1">
    <citation type="submission" date="2019-06" db="EMBL/GenBank/DDBJ databases">
        <title>Draft genomes of female and male turbot (Scophthalmus maximus).</title>
        <authorList>
            <person name="Xu H."/>
            <person name="Xu X.-W."/>
            <person name="Shao C."/>
            <person name="Chen S."/>
        </authorList>
    </citation>
    <scope>NUCLEOTIDE SEQUENCE [LARGE SCALE GENOMIC DNA]</scope>
    <source>
        <strain evidence="2">Ysfricsl-2016a</strain>
        <tissue evidence="2">Blood</tissue>
    </source>
</reference>
<feature type="non-terminal residue" evidence="2">
    <location>
        <position position="1"/>
    </location>
</feature>
<gene>
    <name evidence="2" type="ORF">F2P81_025544</name>
</gene>
<dbReference type="InterPro" id="IPR026202">
    <property type="entry name" value="GOLGB1"/>
</dbReference>
<feature type="non-terminal residue" evidence="2">
    <location>
        <position position="182"/>
    </location>
</feature>
<dbReference type="AlphaFoldDB" id="A0A6A4RSL8"/>
<feature type="region of interest" description="Disordered" evidence="1">
    <location>
        <begin position="125"/>
        <end position="147"/>
    </location>
</feature>
<dbReference type="Proteomes" id="UP000438429">
    <property type="component" value="Unassembled WGS sequence"/>
</dbReference>
<name>A0A6A4RSL8_SCOMX</name>
<proteinExistence type="predicted"/>